<dbReference type="EMBL" id="JAYGIE010000076">
    <property type="protein sequence ID" value="MEA5478588.1"/>
    <property type="molecule type" value="Genomic_DNA"/>
</dbReference>
<protein>
    <submittedName>
        <fullName evidence="2">Helix-turn-helix domain-containing protein</fullName>
    </submittedName>
</protein>
<accession>A0ABU5TLZ4</accession>
<dbReference type="InterPro" id="IPR010982">
    <property type="entry name" value="Lambda_DNA-bd_dom_sf"/>
</dbReference>
<dbReference type="Pfam" id="PF01381">
    <property type="entry name" value="HTH_3"/>
    <property type="match status" value="1"/>
</dbReference>
<dbReference type="Proteomes" id="UP001301388">
    <property type="component" value="Unassembled WGS sequence"/>
</dbReference>
<dbReference type="Pfam" id="PF17765">
    <property type="entry name" value="MLTR_LBD"/>
    <property type="match status" value="1"/>
</dbReference>
<evidence type="ECO:0000259" key="1">
    <source>
        <dbReference type="PROSITE" id="PS50943"/>
    </source>
</evidence>
<dbReference type="InterPro" id="IPR001387">
    <property type="entry name" value="Cro/C1-type_HTH"/>
</dbReference>
<reference evidence="2 3" key="1">
    <citation type="submission" date="2023-12" db="EMBL/GenBank/DDBJ databases">
        <title>Baltic Sea Cyanobacteria.</title>
        <authorList>
            <person name="Delbaje E."/>
            <person name="Fewer D.P."/>
            <person name="Shishido T.K."/>
        </authorList>
    </citation>
    <scope>NUCLEOTIDE SEQUENCE [LARGE SCALE GENOMIC DNA]</scope>
    <source>
        <strain evidence="2 3">UHCC 0370</strain>
    </source>
</reference>
<dbReference type="Gene3D" id="1.10.260.40">
    <property type="entry name" value="lambda repressor-like DNA-binding domains"/>
    <property type="match status" value="1"/>
</dbReference>
<dbReference type="PROSITE" id="PS50943">
    <property type="entry name" value="HTH_CROC1"/>
    <property type="match status" value="1"/>
</dbReference>
<dbReference type="SMART" id="SM00530">
    <property type="entry name" value="HTH_XRE"/>
    <property type="match status" value="1"/>
</dbReference>
<gene>
    <name evidence="2" type="ORF">VB774_13245</name>
</gene>
<name>A0ABU5TLZ4_9CYAN</name>
<dbReference type="PANTHER" id="PTHR35010:SF4">
    <property type="entry name" value="BLL5781 PROTEIN"/>
    <property type="match status" value="1"/>
</dbReference>
<comment type="caution">
    <text evidence="2">The sequence shown here is derived from an EMBL/GenBank/DDBJ whole genome shotgun (WGS) entry which is preliminary data.</text>
</comment>
<keyword evidence="3" id="KW-1185">Reference proteome</keyword>
<dbReference type="InterPro" id="IPR041413">
    <property type="entry name" value="MLTR_LBD"/>
</dbReference>
<dbReference type="SUPFAM" id="SSF47413">
    <property type="entry name" value="lambda repressor-like DNA-binding domains"/>
    <property type="match status" value="1"/>
</dbReference>
<dbReference type="CDD" id="cd00093">
    <property type="entry name" value="HTH_XRE"/>
    <property type="match status" value="1"/>
</dbReference>
<dbReference type="Gene3D" id="3.30.450.180">
    <property type="match status" value="1"/>
</dbReference>
<dbReference type="RefSeq" id="WP_323262053.1">
    <property type="nucleotide sequence ID" value="NZ_JAYGIE010000076.1"/>
</dbReference>
<sequence length="273" mass="31187">MQQRTIEHKPTTFGILLKQWRDRRSLSQLDLALTSQVSQRHISFLESGRAKPSQEMVLQLATVLEVPLRHQNLMLSAAGFAPIHAETDLSSPEMTSISKAIAFMLRQQEPYPAIVVDRYWNLLLANQGATRLLNTFIDPAKLQNLFCIDGKINLMRVTFDPQGLRPFIANWDEVAGHLLQRVYCEASSSIETEQSTLLFNELVRYPEAAEIWSKSIRSTHNDLILTTHFHHNDLNLRFFSTIATLGTPYDITLQEIRIECLFPADAETEQNCH</sequence>
<evidence type="ECO:0000313" key="2">
    <source>
        <dbReference type="EMBL" id="MEA5478588.1"/>
    </source>
</evidence>
<dbReference type="PANTHER" id="PTHR35010">
    <property type="entry name" value="BLL4672 PROTEIN-RELATED"/>
    <property type="match status" value="1"/>
</dbReference>
<evidence type="ECO:0000313" key="3">
    <source>
        <dbReference type="Proteomes" id="UP001301388"/>
    </source>
</evidence>
<proteinExistence type="predicted"/>
<organism evidence="2 3">
    <name type="scientific">Pseudanabaena galeata UHCC 0370</name>
    <dbReference type="NCBI Taxonomy" id="3110310"/>
    <lineage>
        <taxon>Bacteria</taxon>
        <taxon>Bacillati</taxon>
        <taxon>Cyanobacteriota</taxon>
        <taxon>Cyanophyceae</taxon>
        <taxon>Pseudanabaenales</taxon>
        <taxon>Pseudanabaenaceae</taxon>
        <taxon>Pseudanabaena</taxon>
    </lineage>
</organism>
<feature type="domain" description="HTH cro/C1-type" evidence="1">
    <location>
        <begin position="17"/>
        <end position="71"/>
    </location>
</feature>